<dbReference type="GO" id="GO:0015276">
    <property type="term" value="F:ligand-gated monoatomic ion channel activity"/>
    <property type="evidence" value="ECO:0007669"/>
    <property type="project" value="InterPro"/>
</dbReference>
<dbReference type="InterPro" id="IPR001320">
    <property type="entry name" value="Iontro_rcpt_C"/>
</dbReference>
<dbReference type="AlphaFoldDB" id="A0A4Z0M7X4"/>
<evidence type="ECO:0000313" key="9">
    <source>
        <dbReference type="Proteomes" id="UP000298050"/>
    </source>
</evidence>
<gene>
    <name evidence="8" type="ORF">E4634_02570</name>
</gene>
<comment type="similarity">
    <text evidence="2 4">Belongs to the bacterial solute-binding protein 3 family.</text>
</comment>
<comment type="subcellular location">
    <subcellularLocation>
        <location evidence="1">Cell envelope</location>
    </subcellularLocation>
</comment>
<dbReference type="Pfam" id="PF00497">
    <property type="entry name" value="SBP_bac_3"/>
    <property type="match status" value="1"/>
</dbReference>
<dbReference type="EMBL" id="SRLE01000002">
    <property type="protein sequence ID" value="TGD75773.1"/>
    <property type="molecule type" value="Genomic_DNA"/>
</dbReference>
<dbReference type="RefSeq" id="WP_135441025.1">
    <property type="nucleotide sequence ID" value="NZ_SRLE01000002.1"/>
</dbReference>
<evidence type="ECO:0000256" key="3">
    <source>
        <dbReference type="ARBA" id="ARBA00022729"/>
    </source>
</evidence>
<evidence type="ECO:0000313" key="8">
    <source>
        <dbReference type="EMBL" id="TGD75773.1"/>
    </source>
</evidence>
<dbReference type="SMART" id="SM00079">
    <property type="entry name" value="PBPe"/>
    <property type="match status" value="1"/>
</dbReference>
<evidence type="ECO:0000256" key="1">
    <source>
        <dbReference type="ARBA" id="ARBA00004196"/>
    </source>
</evidence>
<feature type="domain" description="Solute-binding protein family 3/N-terminal" evidence="6">
    <location>
        <begin position="38"/>
        <end position="262"/>
    </location>
</feature>
<evidence type="ECO:0000259" key="6">
    <source>
        <dbReference type="SMART" id="SM00062"/>
    </source>
</evidence>
<dbReference type="SUPFAM" id="SSF53850">
    <property type="entry name" value="Periplasmic binding protein-like II"/>
    <property type="match status" value="1"/>
</dbReference>
<feature type="chain" id="PRO_5021206110" evidence="5">
    <location>
        <begin position="27"/>
        <end position="269"/>
    </location>
</feature>
<comment type="caution">
    <text evidence="8">The sequence shown here is derived from an EMBL/GenBank/DDBJ whole genome shotgun (WGS) entry which is preliminary data.</text>
</comment>
<feature type="signal peptide" evidence="5">
    <location>
        <begin position="1"/>
        <end position="26"/>
    </location>
</feature>
<keyword evidence="9" id="KW-1185">Reference proteome</keyword>
<keyword evidence="3 5" id="KW-0732">Signal</keyword>
<accession>A0A4Z0M7X4</accession>
<reference evidence="8 9" key="1">
    <citation type="submission" date="2019-04" db="EMBL/GenBank/DDBJ databases">
        <title>Taxonomy of novel Haliea sp. from mangrove soil of West Coast of India.</title>
        <authorList>
            <person name="Verma A."/>
            <person name="Kumar P."/>
            <person name="Krishnamurthi S."/>
        </authorList>
    </citation>
    <scope>NUCLEOTIDE SEQUENCE [LARGE SCALE GENOMIC DNA]</scope>
    <source>
        <strain evidence="8 9">SAOS-164</strain>
    </source>
</reference>
<dbReference type="GO" id="GO:0016020">
    <property type="term" value="C:membrane"/>
    <property type="evidence" value="ECO:0007669"/>
    <property type="project" value="InterPro"/>
</dbReference>
<dbReference type="InterPro" id="IPR001638">
    <property type="entry name" value="Solute-binding_3/MltF_N"/>
</dbReference>
<dbReference type="PANTHER" id="PTHR35936">
    <property type="entry name" value="MEMBRANE-BOUND LYTIC MUREIN TRANSGLYCOSYLASE F"/>
    <property type="match status" value="1"/>
</dbReference>
<proteinExistence type="inferred from homology"/>
<dbReference type="Proteomes" id="UP000298050">
    <property type="component" value="Unassembled WGS sequence"/>
</dbReference>
<dbReference type="PANTHER" id="PTHR35936:SF17">
    <property type="entry name" value="ARGININE-BINDING EXTRACELLULAR PROTEIN ARTP"/>
    <property type="match status" value="1"/>
</dbReference>
<dbReference type="InterPro" id="IPR018313">
    <property type="entry name" value="SBP_3_CS"/>
</dbReference>
<evidence type="ECO:0000256" key="2">
    <source>
        <dbReference type="ARBA" id="ARBA00010333"/>
    </source>
</evidence>
<organism evidence="8 9">
    <name type="scientific">Mangrovimicrobium sediminis</name>
    <dbReference type="NCBI Taxonomy" id="2562682"/>
    <lineage>
        <taxon>Bacteria</taxon>
        <taxon>Pseudomonadati</taxon>
        <taxon>Pseudomonadota</taxon>
        <taxon>Gammaproteobacteria</taxon>
        <taxon>Cellvibrionales</taxon>
        <taxon>Halieaceae</taxon>
        <taxon>Mangrovimicrobium</taxon>
    </lineage>
</organism>
<evidence type="ECO:0000259" key="7">
    <source>
        <dbReference type="SMART" id="SM00079"/>
    </source>
</evidence>
<dbReference type="Gene3D" id="3.40.190.10">
    <property type="entry name" value="Periplasmic binding protein-like II"/>
    <property type="match status" value="2"/>
</dbReference>
<feature type="domain" description="Ionotropic glutamate receptor C-terminal" evidence="7">
    <location>
        <begin position="38"/>
        <end position="261"/>
    </location>
</feature>
<sequence>MTKFTRRTLIGFLLTGLLALPGLASAGETLQRIIDFKVLRVGMSADQPPMTVKNRQGGVMGYDVDLAQALAAAMRVQLDIKVMPFGDLLPALEKGELDMVISNMSITPERSERAYFSGPYVMSGKSILTSDTVLAGATDSNPLNSGDVKLAAVKNSTSATFVTENIPEAELVLVESSDAGVQMVLDGEVNALLADMAVTKLAVLRHLGKGLVTLQAPLTLEPIGIAISREDAQFQNLVDNYLDSYGKMGLLNKLRDKWFENAEWITALP</sequence>
<evidence type="ECO:0000256" key="5">
    <source>
        <dbReference type="SAM" id="SignalP"/>
    </source>
</evidence>
<dbReference type="GO" id="GO:0030313">
    <property type="term" value="C:cell envelope"/>
    <property type="evidence" value="ECO:0007669"/>
    <property type="project" value="UniProtKB-SubCell"/>
</dbReference>
<evidence type="ECO:0000256" key="4">
    <source>
        <dbReference type="RuleBase" id="RU003744"/>
    </source>
</evidence>
<dbReference type="PROSITE" id="PS01039">
    <property type="entry name" value="SBP_BACTERIAL_3"/>
    <property type="match status" value="1"/>
</dbReference>
<dbReference type="OrthoDB" id="9768183at2"/>
<name>A0A4Z0M7X4_9GAMM</name>
<dbReference type="SMART" id="SM00062">
    <property type="entry name" value="PBPb"/>
    <property type="match status" value="1"/>
</dbReference>
<protein>
    <submittedName>
        <fullName evidence="8">Transporter substrate-binding domain-containing protein</fullName>
    </submittedName>
</protein>